<sequence length="81" mass="8798">MPPRFLTLADVQEVLNISAAQAYSLVRSGELPALQVGGRGVWRVEATELEGYIQRMYEQTRARITTGDLEAAHDAAGGAPR</sequence>
<name>A0A021VSB8_9CELL</name>
<proteinExistence type="predicted"/>
<comment type="caution">
    <text evidence="2">The sequence shown here is derived from an EMBL/GenBank/DDBJ whole genome shotgun (WGS) entry which is preliminary data.</text>
</comment>
<dbReference type="RefSeq" id="WP_034229310.1">
    <property type="nucleotide sequence ID" value="NZ_AXCW01000389.1"/>
</dbReference>
<evidence type="ECO:0000313" key="3">
    <source>
        <dbReference type="Proteomes" id="UP000019753"/>
    </source>
</evidence>
<evidence type="ECO:0000259" key="1">
    <source>
        <dbReference type="Pfam" id="PF12728"/>
    </source>
</evidence>
<dbReference type="AlphaFoldDB" id="A0A021VSB8"/>
<evidence type="ECO:0000313" key="2">
    <source>
        <dbReference type="EMBL" id="EYR61957.1"/>
    </source>
</evidence>
<dbReference type="InterPro" id="IPR041657">
    <property type="entry name" value="HTH_17"/>
</dbReference>
<dbReference type="EMBL" id="AXCW01000389">
    <property type="protein sequence ID" value="EYR61957.1"/>
    <property type="molecule type" value="Genomic_DNA"/>
</dbReference>
<reference evidence="2 3" key="1">
    <citation type="submission" date="2014-01" db="EMBL/GenBank/DDBJ databases">
        <title>Actinotalea ferrariae CF5-4.</title>
        <authorList>
            <person name="Chen F."/>
            <person name="Li Y."/>
            <person name="Wang G."/>
        </authorList>
    </citation>
    <scope>NUCLEOTIDE SEQUENCE [LARGE SCALE GENOMIC DNA]</scope>
    <source>
        <strain evidence="2 3">CF5-4</strain>
    </source>
</reference>
<dbReference type="GO" id="GO:0003677">
    <property type="term" value="F:DNA binding"/>
    <property type="evidence" value="ECO:0007669"/>
    <property type="project" value="UniProtKB-KW"/>
</dbReference>
<dbReference type="Pfam" id="PF12728">
    <property type="entry name" value="HTH_17"/>
    <property type="match status" value="1"/>
</dbReference>
<accession>A0A021VSB8</accession>
<dbReference type="OrthoDB" id="5524782at2"/>
<feature type="domain" description="Helix-turn-helix" evidence="1">
    <location>
        <begin position="5"/>
        <end position="55"/>
    </location>
</feature>
<dbReference type="Proteomes" id="UP000019753">
    <property type="component" value="Unassembled WGS sequence"/>
</dbReference>
<keyword evidence="2" id="KW-0238">DNA-binding</keyword>
<gene>
    <name evidence="2" type="ORF">N866_13760</name>
</gene>
<protein>
    <submittedName>
        <fullName evidence="2">DNA-binding protein</fullName>
    </submittedName>
</protein>
<organism evidence="2 3">
    <name type="scientific">Actinotalea ferrariae CF5-4</name>
    <dbReference type="NCBI Taxonomy" id="948458"/>
    <lineage>
        <taxon>Bacteria</taxon>
        <taxon>Bacillati</taxon>
        <taxon>Actinomycetota</taxon>
        <taxon>Actinomycetes</taxon>
        <taxon>Micrococcales</taxon>
        <taxon>Cellulomonadaceae</taxon>
        <taxon>Actinotalea</taxon>
    </lineage>
</organism>
<keyword evidence="3" id="KW-1185">Reference proteome</keyword>